<comment type="similarity">
    <text evidence="3">Belongs to the DegT/DnrJ/EryC1 family.</text>
</comment>
<dbReference type="GO" id="GO:0000271">
    <property type="term" value="P:polysaccharide biosynthetic process"/>
    <property type="evidence" value="ECO:0007669"/>
    <property type="project" value="TreeGrafter"/>
</dbReference>
<dbReference type="Pfam" id="PF01041">
    <property type="entry name" value="DegT_DnrJ_EryC1"/>
    <property type="match status" value="1"/>
</dbReference>
<organism evidence="4 5">
    <name type="scientific">Oribacterium sinus</name>
    <dbReference type="NCBI Taxonomy" id="237576"/>
    <lineage>
        <taxon>Bacteria</taxon>
        <taxon>Bacillati</taxon>
        <taxon>Bacillota</taxon>
        <taxon>Clostridia</taxon>
        <taxon>Lachnospirales</taxon>
        <taxon>Lachnospiraceae</taxon>
        <taxon>Oribacterium</taxon>
    </lineage>
</organism>
<keyword evidence="4" id="KW-0032">Aminotransferase</keyword>
<evidence type="ECO:0000313" key="4">
    <source>
        <dbReference type="EMBL" id="MBB6040535.1"/>
    </source>
</evidence>
<keyword evidence="4" id="KW-0808">Transferase</keyword>
<dbReference type="InterPro" id="IPR015421">
    <property type="entry name" value="PyrdxlP-dep_Trfase_major"/>
</dbReference>
<keyword evidence="2 3" id="KW-0663">Pyridoxal phosphate</keyword>
<gene>
    <name evidence="4" type="ORF">HNQ46_000498</name>
</gene>
<dbReference type="InterPro" id="IPR015422">
    <property type="entry name" value="PyrdxlP-dep_Trfase_small"/>
</dbReference>
<dbReference type="SUPFAM" id="SSF53383">
    <property type="entry name" value="PLP-dependent transferases"/>
    <property type="match status" value="1"/>
</dbReference>
<feature type="modified residue" description="N6-(pyridoxal phosphate)lysine" evidence="2">
    <location>
        <position position="182"/>
    </location>
</feature>
<evidence type="ECO:0000256" key="1">
    <source>
        <dbReference type="PIRSR" id="PIRSR000390-1"/>
    </source>
</evidence>
<sequence length="376" mass="42215">MINVMQPTLGKEELDAIKSVFDSNWLGKGEIVANFEKMYAEHLGTSVNHVLSTNCCSEGLFSSMYLCGIQPGDEVIVPTLSFVGAGNAVCVNGAKLVLCDVDPRTLNARAEDIEKVITPKTKAILLLHFGGVPCDMDKIMPLAKAYGLKVIEDCAAGVCSKYRGHALGTDGDMAMWSFDAMKILVCGDGAMLHFKDPEMREKADKWLYFGLESKSGYENSVAQKWWEFDISSYGHRAIMNNITAAMAIEQLKKLPLFMEKREAVHNAYNDGLGDLNWLDIPLPLEEGSRSSFYFYHIQLKNGKRDELARYLREKGIYTTYRYFPLHRVPYYGVEGTFPNADYATDNTLCLPLHQSLKSSEMEQIIEEIRKFGKIYG</sequence>
<dbReference type="GO" id="GO:0008483">
    <property type="term" value="F:transaminase activity"/>
    <property type="evidence" value="ECO:0007669"/>
    <property type="project" value="UniProtKB-KW"/>
</dbReference>
<proteinExistence type="inferred from homology"/>
<dbReference type="InterPro" id="IPR015424">
    <property type="entry name" value="PyrdxlP-dep_Trfase"/>
</dbReference>
<dbReference type="CDD" id="cd00616">
    <property type="entry name" value="AHBA_syn"/>
    <property type="match status" value="1"/>
</dbReference>
<dbReference type="AlphaFoldDB" id="A0A7W9W162"/>
<dbReference type="EMBL" id="JACHHH010000002">
    <property type="protein sequence ID" value="MBB6040535.1"/>
    <property type="molecule type" value="Genomic_DNA"/>
</dbReference>
<dbReference type="PANTHER" id="PTHR30244:SF34">
    <property type="entry name" value="DTDP-4-AMINO-4,6-DIDEOXYGALACTOSE TRANSAMINASE"/>
    <property type="match status" value="1"/>
</dbReference>
<feature type="active site" description="Proton acceptor" evidence="1">
    <location>
        <position position="182"/>
    </location>
</feature>
<evidence type="ECO:0000313" key="5">
    <source>
        <dbReference type="Proteomes" id="UP000522163"/>
    </source>
</evidence>
<dbReference type="Proteomes" id="UP000522163">
    <property type="component" value="Unassembled WGS sequence"/>
</dbReference>
<evidence type="ECO:0000256" key="3">
    <source>
        <dbReference type="RuleBase" id="RU004508"/>
    </source>
</evidence>
<comment type="caution">
    <text evidence="4">The sequence shown here is derived from an EMBL/GenBank/DDBJ whole genome shotgun (WGS) entry which is preliminary data.</text>
</comment>
<dbReference type="GO" id="GO:0030170">
    <property type="term" value="F:pyridoxal phosphate binding"/>
    <property type="evidence" value="ECO:0007669"/>
    <property type="project" value="TreeGrafter"/>
</dbReference>
<name>A0A7W9W162_9FIRM</name>
<dbReference type="PANTHER" id="PTHR30244">
    <property type="entry name" value="TRANSAMINASE"/>
    <property type="match status" value="1"/>
</dbReference>
<dbReference type="RefSeq" id="WP_183682553.1">
    <property type="nucleotide sequence ID" value="NZ_JACHHH010000002.1"/>
</dbReference>
<dbReference type="GeneID" id="85014061"/>
<dbReference type="Gene3D" id="3.90.1150.10">
    <property type="entry name" value="Aspartate Aminotransferase, domain 1"/>
    <property type="match status" value="1"/>
</dbReference>
<protein>
    <submittedName>
        <fullName evidence="4">Aminotransferase</fullName>
    </submittedName>
</protein>
<accession>A0A7W9W162</accession>
<evidence type="ECO:0000256" key="2">
    <source>
        <dbReference type="PIRSR" id="PIRSR000390-2"/>
    </source>
</evidence>
<dbReference type="InterPro" id="IPR000653">
    <property type="entry name" value="DegT/StrS_aminotransferase"/>
</dbReference>
<reference evidence="4 5" key="1">
    <citation type="submission" date="2020-08" db="EMBL/GenBank/DDBJ databases">
        <title>Genomic Encyclopedia of Type Strains, Phase IV (KMG-IV): sequencing the most valuable type-strain genomes for metagenomic binning, comparative biology and taxonomic classification.</title>
        <authorList>
            <person name="Goeker M."/>
        </authorList>
    </citation>
    <scope>NUCLEOTIDE SEQUENCE [LARGE SCALE GENOMIC DNA]</scope>
    <source>
        <strain evidence="4 5">DSM 17245</strain>
    </source>
</reference>
<dbReference type="Gene3D" id="3.40.640.10">
    <property type="entry name" value="Type I PLP-dependent aspartate aminotransferase-like (Major domain)"/>
    <property type="match status" value="1"/>
</dbReference>
<dbReference type="PIRSF" id="PIRSF000390">
    <property type="entry name" value="PLP_StrS"/>
    <property type="match status" value="1"/>
</dbReference>